<organism evidence="1 2">
    <name type="scientific">Uncinocarpus reesii (strain UAMH 1704)</name>
    <dbReference type="NCBI Taxonomy" id="336963"/>
    <lineage>
        <taxon>Eukaryota</taxon>
        <taxon>Fungi</taxon>
        <taxon>Dikarya</taxon>
        <taxon>Ascomycota</taxon>
        <taxon>Pezizomycotina</taxon>
        <taxon>Eurotiomycetes</taxon>
        <taxon>Eurotiomycetidae</taxon>
        <taxon>Onygenales</taxon>
        <taxon>Onygenaceae</taxon>
        <taxon>Uncinocarpus</taxon>
    </lineage>
</organism>
<evidence type="ECO:0000313" key="1">
    <source>
        <dbReference type="EMBL" id="EEP79435.1"/>
    </source>
</evidence>
<evidence type="ECO:0000313" key="2">
    <source>
        <dbReference type="Proteomes" id="UP000002058"/>
    </source>
</evidence>
<keyword evidence="2" id="KW-1185">Reference proteome</keyword>
<dbReference type="InParanoid" id="C4JN73"/>
<dbReference type="KEGG" id="ure:UREG_04281"/>
<protein>
    <submittedName>
        <fullName evidence="1">Uncharacterized protein</fullName>
    </submittedName>
</protein>
<dbReference type="Proteomes" id="UP000002058">
    <property type="component" value="Unassembled WGS sequence"/>
</dbReference>
<proteinExistence type="predicted"/>
<dbReference type="EMBL" id="CH476616">
    <property type="protein sequence ID" value="EEP79435.1"/>
    <property type="molecule type" value="Genomic_DNA"/>
</dbReference>
<name>C4JN73_UNCRE</name>
<dbReference type="HOGENOM" id="CLU_502574_0_0_1"/>
<dbReference type="AlphaFoldDB" id="C4JN73"/>
<dbReference type="OrthoDB" id="5083627at2759"/>
<accession>C4JN73</accession>
<sequence>MGRESLSPDALVERMAKETRASGWDAVVSYRLDLFNATLQKGLDASKSENRAYNVDGVKTYEMQGHQKKLVFELDWKMWIEPPTRLSFTADGQVVLKMSITAKTLINIISGMSRYIHAYRKLNKGWVLTVKSPISSLSASQHGSGLPKEASNPLFAKNATVLDFNKYSETYQNKMAFNIELRDNWSLSIEWEGAEELEARRRVPKALLDSLKSRIRGDLGGIYFPLPLAGNDDSSSTPKDGGGDASLACVSAYIKTDATAFELIAGDLKPNFCETDKTGKINDLYPIPTGHSASIIINTRTLFWDPLDLSLWAMLGISFKKSISIWQPLKDVRNDSYTRAFTSVGDDLMPEHRGAGFQLKQTWNGEYPAEDAAKYMKDNDENFTDASGVASWNGTDYIYVADPALTVSANGTINWESNLTVPFTVRAARVVPHGIYAEEWKYTAKANKAGRFHVHGLALQATLNVSSSDWTKSWEAPDVNHSQTKYFVEKFLSRLTWPTWECNSKRNLMAITNFLCPGTKDVLVLSSDVRVPYDILLLGEVTKSD</sequence>
<reference evidence="2" key="1">
    <citation type="journal article" date="2009" name="Genome Res.">
        <title>Comparative genomic analyses of the human fungal pathogens Coccidioides and their relatives.</title>
        <authorList>
            <person name="Sharpton T.J."/>
            <person name="Stajich J.E."/>
            <person name="Rounsley S.D."/>
            <person name="Gardner M.J."/>
            <person name="Wortman J.R."/>
            <person name="Jordar V.S."/>
            <person name="Maiti R."/>
            <person name="Kodira C.D."/>
            <person name="Neafsey D.E."/>
            <person name="Zeng Q."/>
            <person name="Hung C.-Y."/>
            <person name="McMahan C."/>
            <person name="Muszewska A."/>
            <person name="Grynberg M."/>
            <person name="Mandel M.A."/>
            <person name="Kellner E.M."/>
            <person name="Barker B.M."/>
            <person name="Galgiani J.N."/>
            <person name="Orbach M.J."/>
            <person name="Kirkland T.N."/>
            <person name="Cole G.T."/>
            <person name="Henn M.R."/>
            <person name="Birren B.W."/>
            <person name="Taylor J.W."/>
        </authorList>
    </citation>
    <scope>NUCLEOTIDE SEQUENCE [LARGE SCALE GENOMIC DNA]</scope>
    <source>
        <strain evidence="2">UAMH 1704</strain>
    </source>
</reference>
<dbReference type="RefSeq" id="XP_002544764.1">
    <property type="nucleotide sequence ID" value="XM_002544718.1"/>
</dbReference>
<dbReference type="VEuPathDB" id="FungiDB:UREG_04281"/>
<dbReference type="GeneID" id="8437130"/>
<gene>
    <name evidence="1" type="ORF">UREG_04281</name>
</gene>